<dbReference type="GO" id="GO:0046872">
    <property type="term" value="F:metal ion binding"/>
    <property type="evidence" value="ECO:0007669"/>
    <property type="project" value="UniProtKB-KW"/>
</dbReference>
<feature type="domain" description="tRNA nucleotidyltransferase/poly(A) polymerase RNA and SrmB- binding" evidence="10">
    <location>
        <begin position="188"/>
        <end position="240"/>
    </location>
</feature>
<name>A0A1C3WK09_9HYPH</name>
<comment type="similarity">
    <text evidence="8">Belongs to the tRNA nucleotidyltransferase/poly(A) polymerase family.</text>
</comment>
<dbReference type="EMBL" id="FMAH01000032">
    <property type="protein sequence ID" value="SCB40412.1"/>
    <property type="molecule type" value="Genomic_DNA"/>
</dbReference>
<dbReference type="PANTHER" id="PTHR46173">
    <property type="entry name" value="CCA TRNA NUCLEOTIDYLTRANSFERASE 1, MITOCHONDRIAL"/>
    <property type="match status" value="1"/>
</dbReference>
<dbReference type="InterPro" id="IPR043519">
    <property type="entry name" value="NT_sf"/>
</dbReference>
<evidence type="ECO:0000256" key="3">
    <source>
        <dbReference type="ARBA" id="ARBA00022694"/>
    </source>
</evidence>
<accession>A0A1C3WK09</accession>
<gene>
    <name evidence="11" type="ORF">GA0061102_103216</name>
</gene>
<keyword evidence="6" id="KW-0547">Nucleotide-binding</keyword>
<keyword evidence="7" id="KW-0460">Magnesium</keyword>
<dbReference type="InterPro" id="IPR050264">
    <property type="entry name" value="Bact_CCA-adding_enz_type3_sf"/>
</dbReference>
<dbReference type="InterPro" id="IPR032828">
    <property type="entry name" value="PolyA_RNA-bd"/>
</dbReference>
<keyword evidence="8" id="KW-0694">RNA-binding</keyword>
<dbReference type="AlphaFoldDB" id="A0A1C3WK09"/>
<evidence type="ECO:0000256" key="6">
    <source>
        <dbReference type="ARBA" id="ARBA00022741"/>
    </source>
</evidence>
<dbReference type="Proteomes" id="UP000199435">
    <property type="component" value="Unassembled WGS sequence"/>
</dbReference>
<dbReference type="PANTHER" id="PTHR46173:SF1">
    <property type="entry name" value="CCA TRNA NUCLEOTIDYLTRANSFERASE 1, MITOCHONDRIAL"/>
    <property type="match status" value="1"/>
</dbReference>
<organism evidence="11 12">
    <name type="scientific">Rhizobium miluonense</name>
    <dbReference type="NCBI Taxonomy" id="411945"/>
    <lineage>
        <taxon>Bacteria</taxon>
        <taxon>Pseudomonadati</taxon>
        <taxon>Pseudomonadota</taxon>
        <taxon>Alphaproteobacteria</taxon>
        <taxon>Hyphomicrobiales</taxon>
        <taxon>Rhizobiaceae</taxon>
        <taxon>Rhizobium/Agrobacterium group</taxon>
        <taxon>Rhizobium</taxon>
    </lineage>
</organism>
<dbReference type="InterPro" id="IPR002646">
    <property type="entry name" value="PolA_pol_head_dom"/>
</dbReference>
<protein>
    <submittedName>
        <fullName evidence="11">Poly(A) polymerase</fullName>
    </submittedName>
</protein>
<sequence>MTSVAGEAWFRDKALQRVLALLNADGGEGRVVGGAVRNSLMGLPVADIDIATTLLPEAVVERANAAGIKAVPTGIAHGTVTLVIDGKPFEITTLRRDVETDGRRARVAFSEDWQADAERRDLTINALYASADGEVLDLVGGLADLERRNIRFIGDAATRIAEDHLRILRFFRFFAHYGSGRPDADGLRACAAARAKIATLSAERVWSEMKKLLSAGDPGRALLWMRQVGVLTEVLPETEKWGIDAIPALIAAEQALGWAADPLLRLAAIVPPDAARLGKLAERLRLSKAEAAYLQAWANAPGIKDEISEAAFDRLLYRYDPSGIAVRLKLALAVARGKAEGDFEEMARTARLGKLLERASKWKRPTFPLSGSDALAAGISAGPRVGELLGKLEQEWLEGNFTVDRAGLLARLTDLANA</sequence>
<dbReference type="Gene3D" id="1.10.3090.10">
    <property type="entry name" value="cca-adding enzyme, domain 2"/>
    <property type="match status" value="1"/>
</dbReference>
<dbReference type="SUPFAM" id="SSF81301">
    <property type="entry name" value="Nucleotidyltransferase"/>
    <property type="match status" value="1"/>
</dbReference>
<keyword evidence="4" id="KW-0548">Nucleotidyltransferase</keyword>
<keyword evidence="2 8" id="KW-0808">Transferase</keyword>
<keyword evidence="5" id="KW-0479">Metal-binding</keyword>
<dbReference type="GO" id="GO:0000049">
    <property type="term" value="F:tRNA binding"/>
    <property type="evidence" value="ECO:0007669"/>
    <property type="project" value="TreeGrafter"/>
</dbReference>
<keyword evidence="3" id="KW-0819">tRNA processing</keyword>
<evidence type="ECO:0000259" key="9">
    <source>
        <dbReference type="Pfam" id="PF01743"/>
    </source>
</evidence>
<evidence type="ECO:0000256" key="5">
    <source>
        <dbReference type="ARBA" id="ARBA00022723"/>
    </source>
</evidence>
<evidence type="ECO:0000256" key="1">
    <source>
        <dbReference type="ARBA" id="ARBA00001946"/>
    </source>
</evidence>
<keyword evidence="12" id="KW-1185">Reference proteome</keyword>
<evidence type="ECO:0000256" key="2">
    <source>
        <dbReference type="ARBA" id="ARBA00022679"/>
    </source>
</evidence>
<dbReference type="CDD" id="cd05398">
    <property type="entry name" value="NT_ClassII-CCAase"/>
    <property type="match status" value="1"/>
</dbReference>
<evidence type="ECO:0000259" key="10">
    <source>
        <dbReference type="Pfam" id="PF12627"/>
    </source>
</evidence>
<dbReference type="GO" id="GO:0008033">
    <property type="term" value="P:tRNA processing"/>
    <property type="evidence" value="ECO:0007669"/>
    <property type="project" value="UniProtKB-KW"/>
</dbReference>
<evidence type="ECO:0000256" key="7">
    <source>
        <dbReference type="ARBA" id="ARBA00022842"/>
    </source>
</evidence>
<evidence type="ECO:0000256" key="8">
    <source>
        <dbReference type="RuleBase" id="RU003953"/>
    </source>
</evidence>
<evidence type="ECO:0000313" key="11">
    <source>
        <dbReference type="EMBL" id="SCB40412.1"/>
    </source>
</evidence>
<dbReference type="SUPFAM" id="SSF81891">
    <property type="entry name" value="Poly A polymerase C-terminal region-like"/>
    <property type="match status" value="1"/>
</dbReference>
<dbReference type="Pfam" id="PF01743">
    <property type="entry name" value="PolyA_pol"/>
    <property type="match status" value="1"/>
</dbReference>
<dbReference type="RefSeq" id="WP_092853359.1">
    <property type="nucleotide sequence ID" value="NZ_FMAH01000032.1"/>
</dbReference>
<evidence type="ECO:0000313" key="12">
    <source>
        <dbReference type="Proteomes" id="UP000199435"/>
    </source>
</evidence>
<dbReference type="GO" id="GO:0016779">
    <property type="term" value="F:nucleotidyltransferase activity"/>
    <property type="evidence" value="ECO:0007669"/>
    <property type="project" value="UniProtKB-KW"/>
</dbReference>
<dbReference type="GO" id="GO:0000166">
    <property type="term" value="F:nucleotide binding"/>
    <property type="evidence" value="ECO:0007669"/>
    <property type="project" value="UniProtKB-KW"/>
</dbReference>
<dbReference type="OrthoDB" id="9805698at2"/>
<dbReference type="Pfam" id="PF12627">
    <property type="entry name" value="PolyA_pol_RNAbd"/>
    <property type="match status" value="1"/>
</dbReference>
<comment type="cofactor">
    <cofactor evidence="1">
        <name>Mg(2+)</name>
        <dbReference type="ChEBI" id="CHEBI:18420"/>
    </cofactor>
</comment>
<evidence type="ECO:0000256" key="4">
    <source>
        <dbReference type="ARBA" id="ARBA00022695"/>
    </source>
</evidence>
<dbReference type="STRING" id="411945.GA0061102_103216"/>
<proteinExistence type="inferred from homology"/>
<feature type="domain" description="Poly A polymerase head" evidence="9">
    <location>
        <begin position="30"/>
        <end position="151"/>
    </location>
</feature>
<dbReference type="Gene3D" id="3.30.460.10">
    <property type="entry name" value="Beta Polymerase, domain 2"/>
    <property type="match status" value="1"/>
</dbReference>
<reference evidence="12" key="1">
    <citation type="submission" date="2016-08" db="EMBL/GenBank/DDBJ databases">
        <authorList>
            <person name="Varghese N."/>
            <person name="Submissions Spin"/>
        </authorList>
    </citation>
    <scope>NUCLEOTIDE SEQUENCE [LARGE SCALE GENOMIC DNA]</scope>
    <source>
        <strain evidence="12">HAMBI 2971</strain>
    </source>
</reference>